<proteinExistence type="predicted"/>
<gene>
    <name evidence="1" type="ORF">BDV37DRAFT_89408</name>
</gene>
<dbReference type="GeneID" id="43676087"/>
<dbReference type="RefSeq" id="XP_031942872.1">
    <property type="nucleotide sequence ID" value="XM_032091396.1"/>
</dbReference>
<dbReference type="Proteomes" id="UP000325579">
    <property type="component" value="Unassembled WGS sequence"/>
</dbReference>
<protein>
    <submittedName>
        <fullName evidence="1">Uncharacterized protein</fullName>
    </submittedName>
</protein>
<sequence>MSYNSRRDYSSLSLYLSNPTPFALGLLRLKCCLFQLKTENEQPELTHASGLTPNQEPYVSDIGLPFCF</sequence>
<reference evidence="1 2" key="1">
    <citation type="submission" date="2019-04" db="EMBL/GenBank/DDBJ databases">
        <authorList>
            <consortium name="DOE Joint Genome Institute"/>
            <person name="Mondo S."/>
            <person name="Kjaerbolling I."/>
            <person name="Vesth T."/>
            <person name="Frisvad J.C."/>
            <person name="Nybo J.L."/>
            <person name="Theobald S."/>
            <person name="Kildgaard S."/>
            <person name="Isbrandt T."/>
            <person name="Kuo A."/>
            <person name="Sato A."/>
            <person name="Lyhne E.K."/>
            <person name="Kogle M.E."/>
            <person name="Wiebenga A."/>
            <person name="Kun R.S."/>
            <person name="Lubbers R.J."/>
            <person name="Makela M.R."/>
            <person name="Barry K."/>
            <person name="Chovatia M."/>
            <person name="Clum A."/>
            <person name="Daum C."/>
            <person name="Haridas S."/>
            <person name="He G."/>
            <person name="LaButti K."/>
            <person name="Lipzen A."/>
            <person name="Riley R."/>
            <person name="Salamov A."/>
            <person name="Simmons B.A."/>
            <person name="Magnuson J.K."/>
            <person name="Henrissat B."/>
            <person name="Mortensen U.H."/>
            <person name="Larsen T.O."/>
            <person name="Devries R.P."/>
            <person name="Grigoriev I.V."/>
            <person name="Machida M."/>
            <person name="Baker S.E."/>
            <person name="Andersen M.R."/>
            <person name="Cantor M.N."/>
            <person name="Hua S.X."/>
        </authorList>
    </citation>
    <scope>NUCLEOTIDE SEQUENCE [LARGE SCALE GENOMIC DNA]</scope>
    <source>
        <strain evidence="1 2">CBS 119388</strain>
    </source>
</reference>
<dbReference type="AlphaFoldDB" id="A0A5N7DHQ1"/>
<organism evidence="1 2">
    <name type="scientific">Aspergillus pseudonomiae</name>
    <dbReference type="NCBI Taxonomy" id="1506151"/>
    <lineage>
        <taxon>Eukaryota</taxon>
        <taxon>Fungi</taxon>
        <taxon>Dikarya</taxon>
        <taxon>Ascomycota</taxon>
        <taxon>Pezizomycotina</taxon>
        <taxon>Eurotiomycetes</taxon>
        <taxon>Eurotiomycetidae</taxon>
        <taxon>Eurotiales</taxon>
        <taxon>Aspergillaceae</taxon>
        <taxon>Aspergillus</taxon>
        <taxon>Aspergillus subgen. Circumdati</taxon>
    </lineage>
</organism>
<accession>A0A5N7DHQ1</accession>
<name>A0A5N7DHQ1_9EURO</name>
<evidence type="ECO:0000313" key="2">
    <source>
        <dbReference type="Proteomes" id="UP000325579"/>
    </source>
</evidence>
<evidence type="ECO:0000313" key="1">
    <source>
        <dbReference type="EMBL" id="KAE8405553.1"/>
    </source>
</evidence>
<dbReference type="EMBL" id="ML736759">
    <property type="protein sequence ID" value="KAE8405553.1"/>
    <property type="molecule type" value="Genomic_DNA"/>
</dbReference>
<keyword evidence="2" id="KW-1185">Reference proteome</keyword>